<comment type="catalytic activity">
    <reaction evidence="1">
        <text>ATP + protein L-histidine = ADP + protein N-phospho-L-histidine.</text>
        <dbReference type="EC" id="2.7.13.3"/>
    </reaction>
</comment>
<dbReference type="PRINTS" id="PR00344">
    <property type="entry name" value="BCTRLSENSOR"/>
</dbReference>
<evidence type="ECO:0000256" key="1">
    <source>
        <dbReference type="ARBA" id="ARBA00000085"/>
    </source>
</evidence>
<dbReference type="PROSITE" id="PS00041">
    <property type="entry name" value="HTH_ARAC_FAMILY_1"/>
    <property type="match status" value="1"/>
</dbReference>
<keyword evidence="11" id="KW-0808">Transferase</keyword>
<evidence type="ECO:0000256" key="7">
    <source>
        <dbReference type="PROSITE-ProRule" id="PRU00169"/>
    </source>
</evidence>
<dbReference type="SUPFAM" id="SSF47384">
    <property type="entry name" value="Homodimeric domain of signal transducing histidine kinase"/>
    <property type="match status" value="1"/>
</dbReference>
<dbReference type="PANTHER" id="PTHR43547:SF2">
    <property type="entry name" value="HYBRID SIGNAL TRANSDUCTION HISTIDINE KINASE C"/>
    <property type="match status" value="1"/>
</dbReference>
<evidence type="ECO:0000256" key="2">
    <source>
        <dbReference type="ARBA" id="ARBA00012438"/>
    </source>
</evidence>
<dbReference type="Pfam" id="PF00072">
    <property type="entry name" value="Response_reg"/>
    <property type="match status" value="1"/>
</dbReference>
<dbReference type="InterPro" id="IPR013783">
    <property type="entry name" value="Ig-like_fold"/>
</dbReference>
<dbReference type="Gene3D" id="1.10.287.130">
    <property type="match status" value="1"/>
</dbReference>
<dbReference type="Gene3D" id="3.40.50.2300">
    <property type="match status" value="1"/>
</dbReference>
<dbReference type="InterPro" id="IPR011006">
    <property type="entry name" value="CheY-like_superfamily"/>
</dbReference>
<dbReference type="SUPFAM" id="SSF50998">
    <property type="entry name" value="Quinoprotein alcohol dehydrogenase-like"/>
    <property type="match status" value="1"/>
</dbReference>
<comment type="caution">
    <text evidence="11">The sequence shown here is derived from an EMBL/GenBank/DDBJ whole genome shotgun (WGS) entry which is preliminary data.</text>
</comment>
<dbReference type="SUPFAM" id="SSF63829">
    <property type="entry name" value="Calcium-dependent phosphotriesterase"/>
    <property type="match status" value="1"/>
</dbReference>
<dbReference type="FunFam" id="2.60.40.10:FF:000791">
    <property type="entry name" value="Two-component system sensor histidine kinase/response regulator"/>
    <property type="match status" value="1"/>
</dbReference>
<dbReference type="FunFam" id="1.10.287.130:FF:000045">
    <property type="entry name" value="Two-component system sensor histidine kinase/response regulator"/>
    <property type="match status" value="1"/>
</dbReference>
<accession>A0A6V6ZDK2</accession>
<dbReference type="InterPro" id="IPR011047">
    <property type="entry name" value="Quinoprotein_ADH-like_sf"/>
</dbReference>
<dbReference type="SUPFAM" id="SSF46689">
    <property type="entry name" value="Homeodomain-like"/>
    <property type="match status" value="1"/>
</dbReference>
<dbReference type="PROSITE" id="PS50109">
    <property type="entry name" value="HIS_KIN"/>
    <property type="match status" value="1"/>
</dbReference>
<dbReference type="SMART" id="SM00448">
    <property type="entry name" value="REC"/>
    <property type="match status" value="1"/>
</dbReference>
<dbReference type="Gene3D" id="3.30.565.10">
    <property type="entry name" value="Histidine kinase-like ATPase, C-terminal domain"/>
    <property type="match status" value="1"/>
</dbReference>
<evidence type="ECO:0000259" key="9">
    <source>
        <dbReference type="PROSITE" id="PS50109"/>
    </source>
</evidence>
<dbReference type="RefSeq" id="WP_031456478.1">
    <property type="nucleotide sequence ID" value="NZ_CAIJDO010000325.1"/>
</dbReference>
<feature type="modified residue" description="4-aspartylphosphate" evidence="7">
    <location>
        <position position="1245"/>
    </location>
</feature>
<dbReference type="InterPro" id="IPR003661">
    <property type="entry name" value="HisK_dim/P_dom"/>
</dbReference>
<dbReference type="PROSITE" id="PS50110">
    <property type="entry name" value="RESPONSE_REGULATORY"/>
    <property type="match status" value="1"/>
</dbReference>
<feature type="domain" description="HTH araC/xylS-type" evidence="8">
    <location>
        <begin position="1347"/>
        <end position="1446"/>
    </location>
</feature>
<keyword evidence="11" id="KW-0418">Kinase</keyword>
<dbReference type="InterPro" id="IPR001789">
    <property type="entry name" value="Sig_transdc_resp-reg_receiver"/>
</dbReference>
<protein>
    <recommendedName>
        <fullName evidence="2">histidine kinase</fullName>
        <ecNumber evidence="2">2.7.13.3</ecNumber>
    </recommendedName>
</protein>
<dbReference type="SMART" id="SM00388">
    <property type="entry name" value="HisKA"/>
    <property type="match status" value="1"/>
</dbReference>
<gene>
    <name evidence="11" type="ORF">FLACHUCJ7_04527</name>
</gene>
<dbReference type="Pfam" id="PF07495">
    <property type="entry name" value="Y_Y_Y"/>
    <property type="match status" value="1"/>
</dbReference>
<dbReference type="InterPro" id="IPR011110">
    <property type="entry name" value="Reg_prop"/>
</dbReference>
<evidence type="ECO:0000256" key="5">
    <source>
        <dbReference type="ARBA" id="ARBA00023125"/>
    </source>
</evidence>
<dbReference type="InterPro" id="IPR015943">
    <property type="entry name" value="WD40/YVTN_repeat-like_dom_sf"/>
</dbReference>
<evidence type="ECO:0000313" key="12">
    <source>
        <dbReference type="Proteomes" id="UP000556700"/>
    </source>
</evidence>
<dbReference type="InterPro" id="IPR036890">
    <property type="entry name" value="HATPase_C_sf"/>
</dbReference>
<evidence type="ECO:0000259" key="8">
    <source>
        <dbReference type="PROSITE" id="PS01124"/>
    </source>
</evidence>
<feature type="domain" description="Histidine kinase" evidence="9">
    <location>
        <begin position="937"/>
        <end position="1154"/>
    </location>
</feature>
<dbReference type="InterPro" id="IPR009057">
    <property type="entry name" value="Homeodomain-like_sf"/>
</dbReference>
<keyword evidence="4" id="KW-0805">Transcription regulation</keyword>
<name>A0A6V6ZDK2_9FLAO</name>
<dbReference type="SUPFAM" id="SSF52172">
    <property type="entry name" value="CheY-like"/>
    <property type="match status" value="1"/>
</dbReference>
<dbReference type="InterPro" id="IPR018062">
    <property type="entry name" value="HTH_AraC-typ_CS"/>
</dbReference>
<evidence type="ECO:0000313" key="11">
    <source>
        <dbReference type="EMBL" id="CAD0009887.1"/>
    </source>
</evidence>
<dbReference type="SMART" id="SM00387">
    <property type="entry name" value="HATPase_c"/>
    <property type="match status" value="1"/>
</dbReference>
<dbReference type="Pfam" id="PF02518">
    <property type="entry name" value="HATPase_c"/>
    <property type="match status" value="1"/>
</dbReference>
<evidence type="ECO:0000256" key="4">
    <source>
        <dbReference type="ARBA" id="ARBA00023015"/>
    </source>
</evidence>
<dbReference type="EC" id="2.7.13.3" evidence="2"/>
<dbReference type="Gene3D" id="1.10.10.60">
    <property type="entry name" value="Homeodomain-like"/>
    <property type="match status" value="1"/>
</dbReference>
<dbReference type="Pfam" id="PF12833">
    <property type="entry name" value="HTH_18"/>
    <property type="match status" value="1"/>
</dbReference>
<dbReference type="PROSITE" id="PS01124">
    <property type="entry name" value="HTH_ARAC_FAMILY_2"/>
    <property type="match status" value="1"/>
</dbReference>
<keyword evidence="3 7" id="KW-0597">Phosphoprotein</keyword>
<organism evidence="11 12">
    <name type="scientific">Flavobacterium chungangense</name>
    <dbReference type="NCBI Taxonomy" id="554283"/>
    <lineage>
        <taxon>Bacteria</taxon>
        <taxon>Pseudomonadati</taxon>
        <taxon>Bacteroidota</taxon>
        <taxon>Flavobacteriia</taxon>
        <taxon>Flavobacteriales</taxon>
        <taxon>Flavobacteriaceae</taxon>
        <taxon>Flavobacterium</taxon>
    </lineage>
</organism>
<dbReference type="GO" id="GO:0003700">
    <property type="term" value="F:DNA-binding transcription factor activity"/>
    <property type="evidence" value="ECO:0007669"/>
    <property type="project" value="InterPro"/>
</dbReference>
<dbReference type="Pfam" id="PF00512">
    <property type="entry name" value="HisKA"/>
    <property type="match status" value="1"/>
</dbReference>
<dbReference type="InterPro" id="IPR036097">
    <property type="entry name" value="HisK_dim/P_sf"/>
</dbReference>
<dbReference type="CDD" id="cd00082">
    <property type="entry name" value="HisKA"/>
    <property type="match status" value="1"/>
</dbReference>
<feature type="domain" description="Response regulatory" evidence="10">
    <location>
        <begin position="1197"/>
        <end position="1312"/>
    </location>
</feature>
<dbReference type="GO" id="GO:0043565">
    <property type="term" value="F:sequence-specific DNA binding"/>
    <property type="evidence" value="ECO:0007669"/>
    <property type="project" value="InterPro"/>
</dbReference>
<dbReference type="InterPro" id="IPR003594">
    <property type="entry name" value="HATPase_dom"/>
</dbReference>
<dbReference type="InterPro" id="IPR018060">
    <property type="entry name" value="HTH_AraC"/>
</dbReference>
<dbReference type="SMART" id="SM00342">
    <property type="entry name" value="HTH_ARAC"/>
    <property type="match status" value="1"/>
</dbReference>
<keyword evidence="6" id="KW-0804">Transcription</keyword>
<sequence>MKKLLLIKFSITFLFIISTNEIVSQIKCKIENYSTEDGLSHDAIAYTMKDKEGFMWFATWDGINRFDGKSFITYKATAGDNSSLNNNRIALIKEDASGYIWLKAYDRQIYRFDKSTESFLSIANILGTTKIDFDNVFPTSNGNVWLTTMSKGIFLIQKKSSSQIKTRHFWQNKKSSFLLASNNLNFLFKDADNSVWVGSDKGLDHITTSKSEEYQTKNIIKNSNVKCLIIPDNNVWFGTDEGVLIRYDKIRKSYWKTAIAKKSINAIIKSKTENLLFLTTSSGELITFNTKTLKIESIDKISDAPIYKIYQDSRGVLWIEPKKHGVFMVYPKEKRNRFFSQQTDATFLDLKHSFGFFEDNFNRVWIKLKGGGFGYYNEKNNTLDYFLNKPGDENQKFSNIVSSMYFDPSGILWLSTDDRSINKIIFQKNTFEHHLLVPGSKIKSENEIRAVFADEENRLWLASKAGKVKVYRGNEELKNPFINYKTDEIGHIYSIIGDRKGNIWLGTKGNGLFKATPANRQHSQYVLKQFKADQNNPKSISSNQIYSILEDKKGRIWIATYDNGINLLEENQGQFSFIHQFKNYPVTEFSKVRYLAEGYKGQIWVATTNGLLTFDPDNYNPDKIKFSRYRKISSDKFSLGSNDVLFIFKDSEDKMWISTAGGGLNQAIEKGNDLKFINFAKKDGLPSDFILSMAEDDDKNLWLATENGISKFNLLNLTFNNYDSNDGLQKTGFSESAGLKLSNGNLIFGCRNGYLTFNPKKIKNQKNTVKMVFTNFEINNKNANVKSQEFPLKADINYYNDIELDYTKNTISIYYTVLDYRSGNKQLYAYRLKGLDNTWHEVKNQKKATFTNLPPGDYEFEVKCLSTDLYTNIPQKNLSFTITPPFWKTNLAYFLYTVLFIILLEISRRIVYSMIQLQNKVVVEQKMTELKLSFFTNISHELRTPLTLIVNPINEIAKNEQLSDLGSEYIETARKNSNRLVRFVNQLLDFRKVQSGNEELNIEPIELVSFVNEINSLFSQAIREKNIKIKTLSNSETLPVNLDKEKMDIILYNLLSNAVKFSPNDSNITVELKVENNHILKINVTDQGAGVDETKLKDIFKLYYETDTGNNKIAGTGIGLALCKEYVHLHQGTIYAVNNQNKGLTVCIEIDLNKPVFQNSNYKLELSEEKQKKISASNKQNNERQLVENNYNAKLPVVLIVEDNPELRSFLKSQLQPYYSILEAENGNEGFAIATNKLPDLIISDIMMPEMDGIELLDALKNTTETSHIPVILLTAKSSVESKIEGLNYGADYYITKPFDTDFLLASIENLIKYRKKIFESLQTDSKTIILEPGEIVITTKDEQFLKDSIAVVENGLTDSKFNIDIIAKTINMSRVTFNRKFKSLTQMTPVEFVSEMRLKRARQYLDAGETDIANIAYKVGFNGAGYFSTCFKEFYKISPSEYVRQNNSITKRHLDK</sequence>
<dbReference type="EMBL" id="CAIJDO010000325">
    <property type="protein sequence ID" value="CAD0009887.1"/>
    <property type="molecule type" value="Genomic_DNA"/>
</dbReference>
<dbReference type="GO" id="GO:0000155">
    <property type="term" value="F:phosphorelay sensor kinase activity"/>
    <property type="evidence" value="ECO:0007669"/>
    <property type="project" value="InterPro"/>
</dbReference>
<dbReference type="SUPFAM" id="SSF55874">
    <property type="entry name" value="ATPase domain of HSP90 chaperone/DNA topoisomerase II/histidine kinase"/>
    <property type="match status" value="1"/>
</dbReference>
<dbReference type="PANTHER" id="PTHR43547">
    <property type="entry name" value="TWO-COMPONENT HISTIDINE KINASE"/>
    <property type="match status" value="1"/>
</dbReference>
<dbReference type="InterPro" id="IPR005467">
    <property type="entry name" value="His_kinase_dom"/>
</dbReference>
<proteinExistence type="predicted"/>
<evidence type="ECO:0000259" key="10">
    <source>
        <dbReference type="PROSITE" id="PS50110"/>
    </source>
</evidence>
<dbReference type="Gene3D" id="2.130.10.10">
    <property type="entry name" value="YVTN repeat-like/Quinoprotein amine dehydrogenase"/>
    <property type="match status" value="4"/>
</dbReference>
<reference evidence="11 12" key="1">
    <citation type="submission" date="2020-06" db="EMBL/GenBank/DDBJ databases">
        <authorList>
            <person name="Criscuolo A."/>
        </authorList>
    </citation>
    <scope>NUCLEOTIDE SEQUENCE [LARGE SCALE GENOMIC DNA]</scope>
    <source>
        <strain evidence="12">CIP 110025</strain>
    </source>
</reference>
<evidence type="ECO:0000256" key="6">
    <source>
        <dbReference type="ARBA" id="ARBA00023163"/>
    </source>
</evidence>
<dbReference type="Gene3D" id="2.60.40.10">
    <property type="entry name" value="Immunoglobulins"/>
    <property type="match status" value="1"/>
</dbReference>
<dbReference type="Pfam" id="PF07494">
    <property type="entry name" value="Reg_prop"/>
    <property type="match status" value="3"/>
</dbReference>
<dbReference type="InterPro" id="IPR004358">
    <property type="entry name" value="Sig_transdc_His_kin-like_C"/>
</dbReference>
<keyword evidence="12" id="KW-1185">Reference proteome</keyword>
<evidence type="ECO:0000256" key="3">
    <source>
        <dbReference type="ARBA" id="ARBA00022553"/>
    </source>
</evidence>
<keyword evidence="5" id="KW-0238">DNA-binding</keyword>
<dbReference type="Proteomes" id="UP000556700">
    <property type="component" value="Unassembled WGS sequence"/>
</dbReference>
<dbReference type="InterPro" id="IPR011123">
    <property type="entry name" value="Y_Y_Y"/>
</dbReference>